<dbReference type="SMART" id="SM00304">
    <property type="entry name" value="HAMP"/>
    <property type="match status" value="1"/>
</dbReference>
<dbReference type="GO" id="GO:0005524">
    <property type="term" value="F:ATP binding"/>
    <property type="evidence" value="ECO:0007669"/>
    <property type="project" value="UniProtKB-KW"/>
</dbReference>
<comment type="catalytic activity">
    <reaction evidence="1">
        <text>ATP + protein L-histidine = ADP + protein N-phospho-L-histidine.</text>
        <dbReference type="EC" id="2.7.13.3"/>
    </reaction>
</comment>
<dbReference type="InterPro" id="IPR003594">
    <property type="entry name" value="HATPase_dom"/>
</dbReference>
<evidence type="ECO:0000256" key="1">
    <source>
        <dbReference type="ARBA" id="ARBA00000085"/>
    </source>
</evidence>
<dbReference type="GO" id="GO:0000155">
    <property type="term" value="F:phosphorelay sensor kinase activity"/>
    <property type="evidence" value="ECO:0007669"/>
    <property type="project" value="InterPro"/>
</dbReference>
<keyword evidence="11" id="KW-1133">Transmembrane helix</keyword>
<dbReference type="SUPFAM" id="SSF158472">
    <property type="entry name" value="HAMP domain-like"/>
    <property type="match status" value="1"/>
</dbReference>
<dbReference type="Proteomes" id="UP000217696">
    <property type="component" value="Chromosome"/>
</dbReference>
<dbReference type="EMBL" id="AP017312">
    <property type="protein sequence ID" value="BAU27849.1"/>
    <property type="molecule type" value="Genomic_DNA"/>
</dbReference>
<sequence>MKNQPLAIQIWTAFAAFMLGIAVLVVLLVPWMLRPFFVDDMYARISDAQNILWEHRVVNGENPEKRPPPPDREKRDVKHLIFMDNELVMLTPHHLPPEVLAKIVDEVAKQKTGTKKYEQNVQDQQLYYMIRSEKVGGQSVSLVSYITGAYETEMNRSLLRQLVSIMGLVLLVGIPFALWLARYLSRPLRMMEQHVKQIADRKWHEPLDVNRKDELGRLGQSIERMRRRLIKQDEAQQSFLQHISHELKTPVMVIRSYAQAIRDGIFPKGNLDGSIGVIEEESERLEKRIRSLLYLTKLDYLASREHEMATVDLSLLVEDVIARLRVRRLDIEWEIDIVAACVRGDDEQLSIAIENLLDNQIRHAAQKASVTLKMVQEEDQSRVLLRFWNDGGSIESDVKDTLFMPFYKGKKGQFGLGLTIVRQIAELHGTDVWVENEDGGVAFYLRMTVE</sequence>
<dbReference type="SUPFAM" id="SSF47384">
    <property type="entry name" value="Homodimeric domain of signal transducing histidine kinase"/>
    <property type="match status" value="1"/>
</dbReference>
<evidence type="ECO:0000313" key="14">
    <source>
        <dbReference type="EMBL" id="BAU27849.1"/>
    </source>
</evidence>
<dbReference type="SUPFAM" id="SSF55874">
    <property type="entry name" value="ATPase domain of HSP90 chaperone/DNA topoisomerase II/histidine kinase"/>
    <property type="match status" value="1"/>
</dbReference>
<evidence type="ECO:0000256" key="11">
    <source>
        <dbReference type="ARBA" id="ARBA00022989"/>
    </source>
</evidence>
<dbReference type="Pfam" id="PF00512">
    <property type="entry name" value="HisKA"/>
    <property type="match status" value="1"/>
</dbReference>
<evidence type="ECO:0000256" key="10">
    <source>
        <dbReference type="ARBA" id="ARBA00022840"/>
    </source>
</evidence>
<keyword evidence="6 14" id="KW-0808">Transferase</keyword>
<dbReference type="Gene3D" id="3.30.565.10">
    <property type="entry name" value="Histidine kinase-like ATPase, C-terminal domain"/>
    <property type="match status" value="1"/>
</dbReference>
<dbReference type="EC" id="2.7.13.3" evidence="3"/>
<evidence type="ECO:0000313" key="15">
    <source>
        <dbReference type="Proteomes" id="UP000217696"/>
    </source>
</evidence>
<dbReference type="GO" id="GO:0005886">
    <property type="term" value="C:plasma membrane"/>
    <property type="evidence" value="ECO:0007669"/>
    <property type="project" value="UniProtKB-SubCell"/>
</dbReference>
<dbReference type="PANTHER" id="PTHR45528:SF1">
    <property type="entry name" value="SENSOR HISTIDINE KINASE CPXA"/>
    <property type="match status" value="1"/>
</dbReference>
<dbReference type="KEGG" id="asoc:CB4_02023"/>
<evidence type="ECO:0000256" key="8">
    <source>
        <dbReference type="ARBA" id="ARBA00022741"/>
    </source>
</evidence>
<evidence type="ECO:0000256" key="5">
    <source>
        <dbReference type="ARBA" id="ARBA00022553"/>
    </source>
</evidence>
<evidence type="ECO:0000256" key="12">
    <source>
        <dbReference type="ARBA" id="ARBA00023012"/>
    </source>
</evidence>
<dbReference type="PANTHER" id="PTHR45528">
    <property type="entry name" value="SENSOR HISTIDINE KINASE CPXA"/>
    <property type="match status" value="1"/>
</dbReference>
<dbReference type="OrthoDB" id="9780718at2"/>
<evidence type="ECO:0000256" key="4">
    <source>
        <dbReference type="ARBA" id="ARBA00022475"/>
    </source>
</evidence>
<keyword evidence="13" id="KW-0472">Membrane</keyword>
<dbReference type="SMART" id="SM00388">
    <property type="entry name" value="HisKA"/>
    <property type="match status" value="1"/>
</dbReference>
<evidence type="ECO:0000256" key="13">
    <source>
        <dbReference type="ARBA" id="ARBA00023136"/>
    </source>
</evidence>
<dbReference type="CDD" id="cd00082">
    <property type="entry name" value="HisKA"/>
    <property type="match status" value="1"/>
</dbReference>
<dbReference type="InterPro" id="IPR036097">
    <property type="entry name" value="HisK_dim/P_sf"/>
</dbReference>
<dbReference type="CDD" id="cd06225">
    <property type="entry name" value="HAMP"/>
    <property type="match status" value="1"/>
</dbReference>
<evidence type="ECO:0000256" key="6">
    <source>
        <dbReference type="ARBA" id="ARBA00022679"/>
    </source>
</evidence>
<keyword evidence="8" id="KW-0547">Nucleotide-binding</keyword>
<comment type="subcellular location">
    <subcellularLocation>
        <location evidence="2">Cell membrane</location>
        <topology evidence="2">Multi-pass membrane protein</topology>
    </subcellularLocation>
</comment>
<dbReference type="SMART" id="SM00387">
    <property type="entry name" value="HATPase_c"/>
    <property type="match status" value="1"/>
</dbReference>
<dbReference type="InterPro" id="IPR036890">
    <property type="entry name" value="HATPase_C_sf"/>
</dbReference>
<dbReference type="InterPro" id="IPR050398">
    <property type="entry name" value="HssS/ArlS-like"/>
</dbReference>
<keyword evidence="15" id="KW-1185">Reference proteome</keyword>
<keyword evidence="12" id="KW-0902">Two-component regulatory system</keyword>
<accession>A0A0U4WGP3</accession>
<dbReference type="Gene3D" id="6.10.340.10">
    <property type="match status" value="1"/>
</dbReference>
<protein>
    <recommendedName>
        <fullName evidence="3">histidine kinase</fullName>
        <ecNumber evidence="3">2.7.13.3</ecNumber>
    </recommendedName>
</protein>
<evidence type="ECO:0000256" key="9">
    <source>
        <dbReference type="ARBA" id="ARBA00022777"/>
    </source>
</evidence>
<proteinExistence type="predicted"/>
<keyword evidence="9 14" id="KW-0418">Kinase</keyword>
<dbReference type="AlphaFoldDB" id="A0A0U4WGP3"/>
<evidence type="ECO:0000256" key="3">
    <source>
        <dbReference type="ARBA" id="ARBA00012438"/>
    </source>
</evidence>
<dbReference type="Pfam" id="PF00672">
    <property type="entry name" value="HAMP"/>
    <property type="match status" value="1"/>
</dbReference>
<keyword evidence="10" id="KW-0067">ATP-binding</keyword>
<dbReference type="RefSeq" id="WP_096465510.1">
    <property type="nucleotide sequence ID" value="NZ_AP017312.1"/>
</dbReference>
<name>A0A0U4WGP3_9BACL</name>
<keyword evidence="5" id="KW-0597">Phosphoprotein</keyword>
<dbReference type="InterPro" id="IPR003660">
    <property type="entry name" value="HAMP_dom"/>
</dbReference>
<reference evidence="14 15" key="1">
    <citation type="submission" date="2015-12" db="EMBL/GenBank/DDBJ databases">
        <title>Genome sequence of Aneurinibacillus soli.</title>
        <authorList>
            <person name="Lee J.S."/>
            <person name="Lee K.C."/>
            <person name="Kim K.K."/>
            <person name="Lee B.W."/>
        </authorList>
    </citation>
    <scope>NUCLEOTIDE SEQUENCE [LARGE SCALE GENOMIC DNA]</scope>
    <source>
        <strain evidence="14 15">CB4</strain>
    </source>
</reference>
<dbReference type="Pfam" id="PF02518">
    <property type="entry name" value="HATPase_c"/>
    <property type="match status" value="1"/>
</dbReference>
<evidence type="ECO:0000256" key="2">
    <source>
        <dbReference type="ARBA" id="ARBA00004651"/>
    </source>
</evidence>
<keyword evidence="4" id="KW-1003">Cell membrane</keyword>
<dbReference type="PROSITE" id="PS50109">
    <property type="entry name" value="HIS_KIN"/>
    <property type="match status" value="1"/>
</dbReference>
<dbReference type="InterPro" id="IPR005467">
    <property type="entry name" value="His_kinase_dom"/>
</dbReference>
<keyword evidence="7" id="KW-0812">Transmembrane</keyword>
<evidence type="ECO:0000256" key="7">
    <source>
        <dbReference type="ARBA" id="ARBA00022692"/>
    </source>
</evidence>
<dbReference type="InterPro" id="IPR003661">
    <property type="entry name" value="HisK_dim/P_dom"/>
</dbReference>
<dbReference type="PROSITE" id="PS50885">
    <property type="entry name" value="HAMP"/>
    <property type="match status" value="1"/>
</dbReference>
<organism evidence="14 15">
    <name type="scientific">Aneurinibacillus soli</name>
    <dbReference type="NCBI Taxonomy" id="1500254"/>
    <lineage>
        <taxon>Bacteria</taxon>
        <taxon>Bacillati</taxon>
        <taxon>Bacillota</taxon>
        <taxon>Bacilli</taxon>
        <taxon>Bacillales</taxon>
        <taxon>Paenibacillaceae</taxon>
        <taxon>Aneurinibacillus group</taxon>
        <taxon>Aneurinibacillus</taxon>
    </lineage>
</organism>
<dbReference type="Gene3D" id="1.10.287.130">
    <property type="match status" value="1"/>
</dbReference>
<gene>
    <name evidence="14" type="primary">cssS</name>
    <name evidence="14" type="ORF">CB4_02023</name>
</gene>